<gene>
    <name evidence="2" type="ORF">CDAR_592081</name>
</gene>
<proteinExistence type="predicted"/>
<evidence type="ECO:0000313" key="2">
    <source>
        <dbReference type="EMBL" id="GIY76586.1"/>
    </source>
</evidence>
<comment type="caution">
    <text evidence="2">The sequence shown here is derived from an EMBL/GenBank/DDBJ whole genome shotgun (WGS) entry which is preliminary data.</text>
</comment>
<sequence length="132" mass="14912">MLIQASIKRFVLLLYDVVRAVLYSGLGFPSPGYYGANLTTAEEPCWARTLQTPTETRDTNGPECSFKPPLSDLFFCFMALSGLFCIQDRAILLLDIMEQISPQLWGPVGQEYSRRRQRRVTRTCCANSNNGH</sequence>
<organism evidence="2 3">
    <name type="scientific">Caerostris darwini</name>
    <dbReference type="NCBI Taxonomy" id="1538125"/>
    <lineage>
        <taxon>Eukaryota</taxon>
        <taxon>Metazoa</taxon>
        <taxon>Ecdysozoa</taxon>
        <taxon>Arthropoda</taxon>
        <taxon>Chelicerata</taxon>
        <taxon>Arachnida</taxon>
        <taxon>Araneae</taxon>
        <taxon>Araneomorphae</taxon>
        <taxon>Entelegynae</taxon>
        <taxon>Araneoidea</taxon>
        <taxon>Araneidae</taxon>
        <taxon>Caerostris</taxon>
    </lineage>
</organism>
<evidence type="ECO:0000256" key="1">
    <source>
        <dbReference type="SAM" id="SignalP"/>
    </source>
</evidence>
<protein>
    <submittedName>
        <fullName evidence="2">Uncharacterized protein</fullName>
    </submittedName>
</protein>
<feature type="signal peptide" evidence="1">
    <location>
        <begin position="1"/>
        <end position="20"/>
    </location>
</feature>
<accession>A0AAV4W221</accession>
<name>A0AAV4W221_9ARAC</name>
<feature type="chain" id="PRO_5043607491" evidence="1">
    <location>
        <begin position="21"/>
        <end position="132"/>
    </location>
</feature>
<keyword evidence="1" id="KW-0732">Signal</keyword>
<evidence type="ECO:0000313" key="3">
    <source>
        <dbReference type="Proteomes" id="UP001054837"/>
    </source>
</evidence>
<dbReference type="EMBL" id="BPLQ01014021">
    <property type="protein sequence ID" value="GIY76586.1"/>
    <property type="molecule type" value="Genomic_DNA"/>
</dbReference>
<dbReference type="AlphaFoldDB" id="A0AAV4W221"/>
<dbReference type="Proteomes" id="UP001054837">
    <property type="component" value="Unassembled WGS sequence"/>
</dbReference>
<reference evidence="2 3" key="1">
    <citation type="submission" date="2021-06" db="EMBL/GenBank/DDBJ databases">
        <title>Caerostris darwini draft genome.</title>
        <authorList>
            <person name="Kono N."/>
            <person name="Arakawa K."/>
        </authorList>
    </citation>
    <scope>NUCLEOTIDE SEQUENCE [LARGE SCALE GENOMIC DNA]</scope>
</reference>
<keyword evidence="3" id="KW-1185">Reference proteome</keyword>